<dbReference type="Pfam" id="PF00574">
    <property type="entry name" value="CLP_protease"/>
    <property type="match status" value="1"/>
</dbReference>
<dbReference type="AlphaFoldDB" id="A0A178TNR4"/>
<dbReference type="GO" id="GO:0006515">
    <property type="term" value="P:protein quality control for misfolded or incompletely synthesized proteins"/>
    <property type="evidence" value="ECO:0007669"/>
    <property type="project" value="TreeGrafter"/>
</dbReference>
<keyword evidence="4" id="KW-0645">Protease</keyword>
<dbReference type="Gene3D" id="3.90.226.10">
    <property type="entry name" value="2-enoyl-CoA Hydratase, Chain A, domain 1"/>
    <property type="match status" value="1"/>
</dbReference>
<dbReference type="InterPro" id="IPR029045">
    <property type="entry name" value="ClpP/crotonase-like_dom_sf"/>
</dbReference>
<dbReference type="Proteomes" id="UP000078336">
    <property type="component" value="Unassembled WGS sequence"/>
</dbReference>
<dbReference type="EMBL" id="LUCQ01000018">
    <property type="protein sequence ID" value="OAO82594.1"/>
    <property type="molecule type" value="Genomic_DNA"/>
</dbReference>
<comment type="caution">
    <text evidence="4">The sequence shown here is derived from an EMBL/GenBank/DDBJ whole genome shotgun (WGS) entry which is preliminary data.</text>
</comment>
<dbReference type="InterPro" id="IPR001907">
    <property type="entry name" value="ClpP"/>
</dbReference>
<dbReference type="PATRIC" id="fig|33934.7.peg.1690"/>
<dbReference type="GO" id="GO:0051117">
    <property type="term" value="F:ATPase binding"/>
    <property type="evidence" value="ECO:0007669"/>
    <property type="project" value="TreeGrafter"/>
</dbReference>
<dbReference type="GO" id="GO:0004176">
    <property type="term" value="F:ATP-dependent peptidase activity"/>
    <property type="evidence" value="ECO:0007669"/>
    <property type="project" value="InterPro"/>
</dbReference>
<dbReference type="RefSeq" id="WP_064213904.1">
    <property type="nucleotide sequence ID" value="NZ_LUCQ01000018.1"/>
</dbReference>
<organism evidence="4 5">
    <name type="scientific">Anoxybacillus flavithermus</name>
    <dbReference type="NCBI Taxonomy" id="33934"/>
    <lineage>
        <taxon>Bacteria</taxon>
        <taxon>Bacillati</taxon>
        <taxon>Bacillota</taxon>
        <taxon>Bacilli</taxon>
        <taxon>Bacillales</taxon>
        <taxon>Anoxybacillaceae</taxon>
        <taxon>Anoxybacillus</taxon>
    </lineage>
</organism>
<dbReference type="InterPro" id="IPR023562">
    <property type="entry name" value="ClpP/TepA"/>
</dbReference>
<proteinExistence type="inferred from homology"/>
<evidence type="ECO:0000313" key="5">
    <source>
        <dbReference type="Proteomes" id="UP000078336"/>
    </source>
</evidence>
<dbReference type="PRINTS" id="PR00127">
    <property type="entry name" value="CLPPROTEASEP"/>
</dbReference>
<comment type="similarity">
    <text evidence="1 2">Belongs to the peptidase S14 family.</text>
</comment>
<reference evidence="4 5" key="1">
    <citation type="submission" date="2016-03" db="EMBL/GenBank/DDBJ databases">
        <title>Spore heat resistance.</title>
        <authorList>
            <person name="Boekhorst J."/>
            <person name="Berendsen E.M."/>
            <person name="Wells-Bennik M.H."/>
            <person name="Kuipers O.P."/>
        </authorList>
    </citation>
    <scope>NUCLEOTIDE SEQUENCE [LARGE SCALE GENOMIC DNA]</scope>
    <source>
        <strain evidence="4 5">AF16</strain>
    </source>
</reference>
<dbReference type="GO" id="GO:0009368">
    <property type="term" value="C:endopeptidase Clp complex"/>
    <property type="evidence" value="ECO:0007669"/>
    <property type="project" value="TreeGrafter"/>
</dbReference>
<keyword evidence="3" id="KW-0175">Coiled coil</keyword>
<protein>
    <recommendedName>
        <fullName evidence="2">ATP-dependent Clp protease proteolytic subunit</fullName>
    </recommendedName>
</protein>
<dbReference type="SUPFAM" id="SSF52096">
    <property type="entry name" value="ClpP/crotonase"/>
    <property type="match status" value="1"/>
</dbReference>
<evidence type="ECO:0000256" key="3">
    <source>
        <dbReference type="SAM" id="Coils"/>
    </source>
</evidence>
<keyword evidence="5" id="KW-1185">Reference proteome</keyword>
<name>A0A178TNR4_9BACL</name>
<accession>A0A178TNR4</accession>
<dbReference type="PANTHER" id="PTHR10381:SF11">
    <property type="entry name" value="ATP-DEPENDENT CLP PROTEASE PROTEOLYTIC SUBUNIT, MITOCHONDRIAL"/>
    <property type="match status" value="1"/>
</dbReference>
<evidence type="ECO:0000256" key="1">
    <source>
        <dbReference type="ARBA" id="ARBA00007039"/>
    </source>
</evidence>
<feature type="coiled-coil region" evidence="3">
    <location>
        <begin position="142"/>
        <end position="169"/>
    </location>
</feature>
<evidence type="ECO:0000313" key="4">
    <source>
        <dbReference type="EMBL" id="OAO82594.1"/>
    </source>
</evidence>
<keyword evidence="4" id="KW-0378">Hydrolase</keyword>
<evidence type="ECO:0000256" key="2">
    <source>
        <dbReference type="RuleBase" id="RU003567"/>
    </source>
</evidence>
<dbReference type="PANTHER" id="PTHR10381">
    <property type="entry name" value="ATP-DEPENDENT CLP PROTEASE PROTEOLYTIC SUBUNIT"/>
    <property type="match status" value="1"/>
</dbReference>
<sequence>MENIKKPKLWDIDFETIISTPSIIDYTQYELLEDRRIYLTSGIGSGTIEYVNTLIEKFNYEDDKNNVPVEERKPIKLYINSYGGSIYDGLSIVNTILTSKTKVIGICSGYVMSMGLGIYVACHERWAMLYTNFMYHELSSSASGRAEEIKRATQEYERLQKMYDDILTSRTSLSQKKLNSVKKSANDWYFDAYEAKKYGLVHKIIGVDE</sequence>
<dbReference type="GO" id="GO:0004252">
    <property type="term" value="F:serine-type endopeptidase activity"/>
    <property type="evidence" value="ECO:0007669"/>
    <property type="project" value="InterPro"/>
</dbReference>
<gene>
    <name evidence="4" type="ORF">TAF16_0214</name>
</gene>